<keyword evidence="1" id="KW-0472">Membrane</keyword>
<name>I5BY34_9BACT</name>
<accession>I5BY34</accession>
<dbReference type="RefSeq" id="WP_009056544.1">
    <property type="nucleotide sequence ID" value="NZ_AJYA01000042.1"/>
</dbReference>
<feature type="transmembrane region" description="Helical" evidence="1">
    <location>
        <begin position="46"/>
        <end position="71"/>
    </location>
</feature>
<feature type="transmembrane region" description="Helical" evidence="1">
    <location>
        <begin position="83"/>
        <end position="104"/>
    </location>
</feature>
<protein>
    <submittedName>
        <fullName evidence="2">Uncharacterized protein</fullName>
    </submittedName>
</protein>
<keyword evidence="3" id="KW-1185">Reference proteome</keyword>
<feature type="transmembrane region" description="Helical" evidence="1">
    <location>
        <begin position="5"/>
        <end position="26"/>
    </location>
</feature>
<dbReference type="STRING" id="1189621.A3SI_15850"/>
<evidence type="ECO:0000313" key="2">
    <source>
        <dbReference type="EMBL" id="EIM74486.1"/>
    </source>
</evidence>
<keyword evidence="1" id="KW-0812">Transmembrane</keyword>
<organism evidence="2 3">
    <name type="scientific">Nitritalea halalkaliphila LW7</name>
    <dbReference type="NCBI Taxonomy" id="1189621"/>
    <lineage>
        <taxon>Bacteria</taxon>
        <taxon>Pseudomonadati</taxon>
        <taxon>Bacteroidota</taxon>
        <taxon>Cytophagia</taxon>
        <taxon>Cytophagales</taxon>
        <taxon>Cyclobacteriaceae</taxon>
        <taxon>Nitritalea</taxon>
    </lineage>
</organism>
<proteinExistence type="predicted"/>
<reference evidence="2 3" key="1">
    <citation type="submission" date="2012-05" db="EMBL/GenBank/DDBJ databases">
        <title>Genome sequence of Nitritalea halalkaliphila LW7.</title>
        <authorList>
            <person name="Jangir P.K."/>
            <person name="Singh A."/>
            <person name="Shivaji S."/>
            <person name="Sharma R."/>
        </authorList>
    </citation>
    <scope>NUCLEOTIDE SEQUENCE [LARGE SCALE GENOMIC DNA]</scope>
    <source>
        <strain evidence="2 3">LW7</strain>
    </source>
</reference>
<dbReference type="EMBL" id="AJYA01000042">
    <property type="protein sequence ID" value="EIM74486.1"/>
    <property type="molecule type" value="Genomic_DNA"/>
</dbReference>
<evidence type="ECO:0000313" key="3">
    <source>
        <dbReference type="Proteomes" id="UP000005551"/>
    </source>
</evidence>
<keyword evidence="1" id="KW-1133">Transmembrane helix</keyword>
<gene>
    <name evidence="2" type="ORF">A3SI_15850</name>
</gene>
<dbReference type="Proteomes" id="UP000005551">
    <property type="component" value="Unassembled WGS sequence"/>
</dbReference>
<comment type="caution">
    <text evidence="2">The sequence shown here is derived from an EMBL/GenBank/DDBJ whole genome shotgun (WGS) entry which is preliminary data.</text>
</comment>
<evidence type="ECO:0000256" key="1">
    <source>
        <dbReference type="SAM" id="Phobius"/>
    </source>
</evidence>
<dbReference type="AlphaFoldDB" id="I5BY34"/>
<sequence length="115" mass="12640">MQKFFLYAAAGLVSGVGAYSFLSAFYEVYQEGQLPDLSFSGDQIPVYFYSVGAYKGMTLAFSIYFIGVLLAYVRAVWKKKGQLVFYSLLAGLTGFLLFLILSAIKVGIPENISLS</sequence>